<reference evidence="10 12" key="2">
    <citation type="journal article" date="2013" name="Nature">
        <title>Insights into bilaterian evolution from three spiralian genomes.</title>
        <authorList>
            <person name="Simakov O."/>
            <person name="Marletaz F."/>
            <person name="Cho S.J."/>
            <person name="Edsinger-Gonzales E."/>
            <person name="Havlak P."/>
            <person name="Hellsten U."/>
            <person name="Kuo D.H."/>
            <person name="Larsson T."/>
            <person name="Lv J."/>
            <person name="Arendt D."/>
            <person name="Savage R."/>
            <person name="Osoegawa K."/>
            <person name="de Jong P."/>
            <person name="Grimwood J."/>
            <person name="Chapman J.A."/>
            <person name="Shapiro H."/>
            <person name="Aerts A."/>
            <person name="Otillar R.P."/>
            <person name="Terry A.Y."/>
            <person name="Boore J.L."/>
            <person name="Grigoriev I.V."/>
            <person name="Lindberg D.R."/>
            <person name="Seaver E.C."/>
            <person name="Weisblat D.A."/>
            <person name="Putnam N.H."/>
            <person name="Rokhsar D.S."/>
        </authorList>
    </citation>
    <scope>NUCLEOTIDE SEQUENCE</scope>
    <source>
        <strain evidence="10 12">I ESC-2004</strain>
    </source>
</reference>
<dbReference type="STRING" id="283909.R7U5A7"/>
<dbReference type="InterPro" id="IPR007272">
    <property type="entry name" value="Sulf_transp_TsuA/YedE"/>
</dbReference>
<dbReference type="Pfam" id="PF04143">
    <property type="entry name" value="Sulf_transp"/>
    <property type="match status" value="1"/>
</dbReference>
<dbReference type="Proteomes" id="UP000014760">
    <property type="component" value="Unassembled WGS sequence"/>
</dbReference>
<feature type="transmembrane region" description="Helical" evidence="9">
    <location>
        <begin position="168"/>
        <end position="190"/>
    </location>
</feature>
<dbReference type="GO" id="GO:0005886">
    <property type="term" value="C:plasma membrane"/>
    <property type="evidence" value="ECO:0007669"/>
    <property type="project" value="UniProtKB-SubCell"/>
</dbReference>
<evidence type="ECO:0000256" key="7">
    <source>
        <dbReference type="ARBA" id="ARBA00023136"/>
    </source>
</evidence>
<evidence type="ECO:0000313" key="11">
    <source>
        <dbReference type="EnsemblMetazoa" id="CapteP222237"/>
    </source>
</evidence>
<comment type="subcellular location">
    <subcellularLocation>
        <location evidence="1">Cell inner membrane</location>
        <topology evidence="1">Multi-pass membrane protein</topology>
    </subcellularLocation>
</comment>
<dbReference type="PANTHER" id="PTHR30574">
    <property type="entry name" value="INNER MEMBRANE PROTEIN YEDE"/>
    <property type="match status" value="1"/>
</dbReference>
<feature type="transmembrane region" description="Helical" evidence="9">
    <location>
        <begin position="129"/>
        <end position="148"/>
    </location>
</feature>
<dbReference type="AlphaFoldDB" id="R7U5A7"/>
<keyword evidence="3" id="KW-1003">Cell membrane</keyword>
<dbReference type="HOGENOM" id="CLU_053006_1_0_1"/>
<dbReference type="OrthoDB" id="10254418at2759"/>
<dbReference type="OMA" id="NWWSIAY"/>
<sequence>MKRKPTPGNSGDQNALSSSEEEILMDRPKEPRGLGLLLAATLCVGCGFVFGFAMEKGRGLFGMSFMAMLTRTNRRFMFCCTDFYNYLADKGILSSLVGGLTLGVGLAVSGSCPTSVFTQLGAMVPNAGYTFLGAVTGTLIYGIFKPAFDRALQPEIQESSNPWLKSPYFVMALPLVAMFGILVCAFEILIPWNTEVKQRNADAGLLERRAWPPYVAGCIIGALQVPLMLGIGETLGGSSSILTMLAQVMRGPLRSLSPFIAKYRSGFSSWWQIYFVIGVIVGAYTSASLSDSVGVVKGVDASDAFVGGLCAFLGARIAGGCTSGHGVSGMGFLSIMSFLTTASMFSGAMVTAFTMKMMGVYTI</sequence>
<keyword evidence="6 9" id="KW-1133">Transmembrane helix</keyword>
<keyword evidence="12" id="KW-1185">Reference proteome</keyword>
<feature type="transmembrane region" description="Helical" evidence="9">
    <location>
        <begin position="34"/>
        <end position="54"/>
    </location>
</feature>
<accession>R7U5A7</accession>
<gene>
    <name evidence="10" type="ORF">CAPTEDRAFT_222237</name>
</gene>
<dbReference type="EMBL" id="AMQN01010290">
    <property type="status" value="NOT_ANNOTATED_CDS"/>
    <property type="molecule type" value="Genomic_DNA"/>
</dbReference>
<evidence type="ECO:0000256" key="2">
    <source>
        <dbReference type="ARBA" id="ARBA00022448"/>
    </source>
</evidence>
<keyword evidence="4" id="KW-0997">Cell inner membrane</keyword>
<feature type="transmembrane region" description="Helical" evidence="9">
    <location>
        <begin position="211"/>
        <end position="229"/>
    </location>
</feature>
<proteinExistence type="predicted"/>
<reference evidence="12" key="1">
    <citation type="submission" date="2012-12" db="EMBL/GenBank/DDBJ databases">
        <authorList>
            <person name="Hellsten U."/>
            <person name="Grimwood J."/>
            <person name="Chapman J.A."/>
            <person name="Shapiro H."/>
            <person name="Aerts A."/>
            <person name="Otillar R.P."/>
            <person name="Terry A.Y."/>
            <person name="Boore J.L."/>
            <person name="Simakov O."/>
            <person name="Marletaz F."/>
            <person name="Cho S.-J."/>
            <person name="Edsinger-Gonzales E."/>
            <person name="Havlak P."/>
            <person name="Kuo D.-H."/>
            <person name="Larsson T."/>
            <person name="Lv J."/>
            <person name="Arendt D."/>
            <person name="Savage R."/>
            <person name="Osoegawa K."/>
            <person name="de Jong P."/>
            <person name="Lindberg D.R."/>
            <person name="Seaver E.C."/>
            <person name="Weisblat D.A."/>
            <person name="Putnam N.H."/>
            <person name="Grigoriev I.V."/>
            <person name="Rokhsar D.S."/>
        </authorList>
    </citation>
    <scope>NUCLEOTIDE SEQUENCE</scope>
    <source>
        <strain evidence="12">I ESC-2004</strain>
    </source>
</reference>
<evidence type="ECO:0000256" key="8">
    <source>
        <dbReference type="SAM" id="MobiDB-lite"/>
    </source>
</evidence>
<name>R7U5A7_CAPTE</name>
<evidence type="ECO:0000256" key="4">
    <source>
        <dbReference type="ARBA" id="ARBA00022519"/>
    </source>
</evidence>
<dbReference type="PANTHER" id="PTHR30574:SF1">
    <property type="entry name" value="SULPHUR TRANSPORT DOMAIN-CONTAINING PROTEIN"/>
    <property type="match status" value="1"/>
</dbReference>
<feature type="compositionally biased region" description="Polar residues" evidence="8">
    <location>
        <begin position="7"/>
        <end position="18"/>
    </location>
</feature>
<feature type="transmembrane region" description="Helical" evidence="9">
    <location>
        <begin position="92"/>
        <end position="117"/>
    </location>
</feature>
<organism evidence="10">
    <name type="scientific">Capitella teleta</name>
    <name type="common">Polychaete worm</name>
    <dbReference type="NCBI Taxonomy" id="283909"/>
    <lineage>
        <taxon>Eukaryota</taxon>
        <taxon>Metazoa</taxon>
        <taxon>Spiralia</taxon>
        <taxon>Lophotrochozoa</taxon>
        <taxon>Annelida</taxon>
        <taxon>Polychaeta</taxon>
        <taxon>Sedentaria</taxon>
        <taxon>Scolecida</taxon>
        <taxon>Capitellidae</taxon>
        <taxon>Capitella</taxon>
    </lineage>
</organism>
<feature type="region of interest" description="Disordered" evidence="8">
    <location>
        <begin position="1"/>
        <end position="20"/>
    </location>
</feature>
<keyword evidence="2" id="KW-0813">Transport</keyword>
<evidence type="ECO:0000256" key="9">
    <source>
        <dbReference type="SAM" id="Phobius"/>
    </source>
</evidence>
<reference evidence="11" key="3">
    <citation type="submission" date="2015-06" db="UniProtKB">
        <authorList>
            <consortium name="EnsemblMetazoa"/>
        </authorList>
    </citation>
    <scope>IDENTIFICATION</scope>
</reference>
<evidence type="ECO:0000256" key="1">
    <source>
        <dbReference type="ARBA" id="ARBA00004429"/>
    </source>
</evidence>
<dbReference type="EnsemblMetazoa" id="CapteT222237">
    <property type="protein sequence ID" value="CapteP222237"/>
    <property type="gene ID" value="CapteG222237"/>
</dbReference>
<evidence type="ECO:0000313" key="10">
    <source>
        <dbReference type="EMBL" id="ELT98866.1"/>
    </source>
</evidence>
<feature type="transmembrane region" description="Helical" evidence="9">
    <location>
        <begin position="265"/>
        <end position="284"/>
    </location>
</feature>
<evidence type="ECO:0000256" key="6">
    <source>
        <dbReference type="ARBA" id="ARBA00022989"/>
    </source>
</evidence>
<evidence type="ECO:0000313" key="12">
    <source>
        <dbReference type="Proteomes" id="UP000014760"/>
    </source>
</evidence>
<keyword evidence="5 9" id="KW-0812">Transmembrane</keyword>
<feature type="transmembrane region" description="Helical" evidence="9">
    <location>
        <begin position="332"/>
        <end position="353"/>
    </location>
</feature>
<keyword evidence="7 9" id="KW-0472">Membrane</keyword>
<dbReference type="EMBL" id="KB307500">
    <property type="protein sequence ID" value="ELT98866.1"/>
    <property type="molecule type" value="Genomic_DNA"/>
</dbReference>
<evidence type="ECO:0000256" key="5">
    <source>
        <dbReference type="ARBA" id="ARBA00022692"/>
    </source>
</evidence>
<evidence type="ECO:0000256" key="3">
    <source>
        <dbReference type="ARBA" id="ARBA00022475"/>
    </source>
</evidence>
<protein>
    <submittedName>
        <fullName evidence="10 11">Uncharacterized protein</fullName>
    </submittedName>
</protein>